<dbReference type="GeneID" id="22915609"/>
<feature type="non-terminal residue" evidence="2">
    <location>
        <position position="33"/>
    </location>
</feature>
<sequence length="33" mass="3548">TLPNPQPSTPYSATYQTRPAVPPPPHTPPRPAL</sequence>
<dbReference type="RefSeq" id="XP_011133068.1">
    <property type="nucleotide sequence ID" value="XM_011134766.1"/>
</dbReference>
<evidence type="ECO:0000256" key="1">
    <source>
        <dbReference type="SAM" id="MobiDB-lite"/>
    </source>
</evidence>
<keyword evidence="3" id="KW-1185">Reference proteome</keyword>
<feature type="compositionally biased region" description="Pro residues" evidence="1">
    <location>
        <begin position="20"/>
        <end position="33"/>
    </location>
</feature>
<evidence type="ECO:0000313" key="3">
    <source>
        <dbReference type="Proteomes" id="UP000019763"/>
    </source>
</evidence>
<dbReference type="AlphaFoldDB" id="A0A023AYG4"/>
<feature type="non-terminal residue" evidence="2">
    <location>
        <position position="1"/>
    </location>
</feature>
<gene>
    <name evidence="2" type="ORF">GNI_161820</name>
</gene>
<evidence type="ECO:0000313" key="2">
    <source>
        <dbReference type="EMBL" id="EZG43701.1"/>
    </source>
</evidence>
<accession>A0A023AYG4</accession>
<name>A0A023AYG4_GRENI</name>
<proteinExistence type="predicted"/>
<dbReference type="EMBL" id="AFNH02001206">
    <property type="protein sequence ID" value="EZG43701.1"/>
    <property type="molecule type" value="Genomic_DNA"/>
</dbReference>
<protein>
    <submittedName>
        <fullName evidence="2">Uncharacterized protein</fullName>
    </submittedName>
</protein>
<reference evidence="2" key="1">
    <citation type="submission" date="2013-12" db="EMBL/GenBank/DDBJ databases">
        <authorList>
            <person name="Omoto C.K."/>
            <person name="Sibley D."/>
            <person name="Venepally P."/>
            <person name="Hadjithomas M."/>
            <person name="Karamycheva S."/>
            <person name="Brunk B."/>
            <person name="Roos D."/>
            <person name="Caler E."/>
            <person name="Lorenzi H."/>
        </authorList>
    </citation>
    <scope>NUCLEOTIDE SEQUENCE</scope>
</reference>
<organism evidence="2 3">
    <name type="scientific">Gregarina niphandrodes</name>
    <name type="common">Septate eugregarine</name>
    <dbReference type="NCBI Taxonomy" id="110365"/>
    <lineage>
        <taxon>Eukaryota</taxon>
        <taxon>Sar</taxon>
        <taxon>Alveolata</taxon>
        <taxon>Apicomplexa</taxon>
        <taxon>Conoidasida</taxon>
        <taxon>Gregarinasina</taxon>
        <taxon>Eugregarinorida</taxon>
        <taxon>Gregarinidae</taxon>
        <taxon>Gregarina</taxon>
    </lineage>
</organism>
<dbReference type="VEuPathDB" id="CryptoDB:GNI_161820"/>
<comment type="caution">
    <text evidence="2">The sequence shown here is derived from an EMBL/GenBank/DDBJ whole genome shotgun (WGS) entry which is preliminary data.</text>
</comment>
<feature type="region of interest" description="Disordered" evidence="1">
    <location>
        <begin position="1"/>
        <end position="33"/>
    </location>
</feature>
<dbReference type="Proteomes" id="UP000019763">
    <property type="component" value="Unassembled WGS sequence"/>
</dbReference>